<dbReference type="RefSeq" id="XP_019032196.1">
    <property type="nucleotide sequence ID" value="XM_019175706.1"/>
</dbReference>
<protein>
    <submittedName>
        <fullName evidence="2">Uncharacterized protein</fullName>
    </submittedName>
</protein>
<dbReference type="EMBL" id="AWGH01000009">
    <property type="protein sequence ID" value="ODN98334.1"/>
    <property type="molecule type" value="Genomic_DNA"/>
</dbReference>
<dbReference type="GeneID" id="30192791"/>
<dbReference type="AlphaFoldDB" id="A0A1E3JBV6"/>
<gene>
    <name evidence="2" type="ORF">L198_03578</name>
</gene>
<evidence type="ECO:0000313" key="3">
    <source>
        <dbReference type="Proteomes" id="UP000094819"/>
    </source>
</evidence>
<reference evidence="2 3" key="1">
    <citation type="submission" date="2016-06" db="EMBL/GenBank/DDBJ databases">
        <title>Evolution of pathogenesis and genome organization in the Tremellales.</title>
        <authorList>
            <person name="Cuomo C."/>
            <person name="Litvintseva A."/>
            <person name="Heitman J."/>
            <person name="Chen Y."/>
            <person name="Sun S."/>
            <person name="Springer D."/>
            <person name="Dromer F."/>
            <person name="Young S."/>
            <person name="Zeng Q."/>
            <person name="Chapman S."/>
            <person name="Gujja S."/>
            <person name="Saif S."/>
            <person name="Birren B."/>
        </authorList>
    </citation>
    <scope>NUCLEOTIDE SEQUENCE [LARGE SCALE GENOMIC DNA]</scope>
    <source>
        <strain evidence="2 3">CBS 7118</strain>
    </source>
</reference>
<evidence type="ECO:0000256" key="1">
    <source>
        <dbReference type="SAM" id="MobiDB-lite"/>
    </source>
</evidence>
<proteinExistence type="predicted"/>
<comment type="caution">
    <text evidence="2">The sequence shown here is derived from an EMBL/GenBank/DDBJ whole genome shotgun (WGS) entry which is preliminary data.</text>
</comment>
<dbReference type="OrthoDB" id="10283593at2759"/>
<dbReference type="Proteomes" id="UP000094819">
    <property type="component" value="Unassembled WGS sequence"/>
</dbReference>
<keyword evidence="3" id="KW-1185">Reference proteome</keyword>
<evidence type="ECO:0000313" key="2">
    <source>
        <dbReference type="EMBL" id="ODN98334.1"/>
    </source>
</evidence>
<accession>A0A1E3JBV6</accession>
<feature type="compositionally biased region" description="Polar residues" evidence="1">
    <location>
        <begin position="33"/>
        <end position="59"/>
    </location>
</feature>
<organism evidence="2 3">
    <name type="scientific">Cryptococcus wingfieldii CBS 7118</name>
    <dbReference type="NCBI Taxonomy" id="1295528"/>
    <lineage>
        <taxon>Eukaryota</taxon>
        <taxon>Fungi</taxon>
        <taxon>Dikarya</taxon>
        <taxon>Basidiomycota</taxon>
        <taxon>Agaricomycotina</taxon>
        <taxon>Tremellomycetes</taxon>
        <taxon>Tremellales</taxon>
        <taxon>Cryptococcaceae</taxon>
        <taxon>Cryptococcus</taxon>
    </lineage>
</organism>
<name>A0A1E3JBV6_9TREE</name>
<feature type="region of interest" description="Disordered" evidence="1">
    <location>
        <begin position="1"/>
        <end position="113"/>
    </location>
</feature>
<sequence length="138" mass="14714">MDSLPIAFGKQNRQPSTSTKAKKPRPKKANGGPSHSSHPQLPSKPPQSAQGRGSNQTELGQRGAAGSSWIAGAEKRKEEANGGAASSKRPRQSNGAGAGRYDAGPKGNHFSRGQNIGYLLAEHMFEDPWARLPFKQSR</sequence>